<protein>
    <submittedName>
        <fullName evidence="4">Cytidine deaminase</fullName>
    </submittedName>
</protein>
<dbReference type="Pfam" id="PF00383">
    <property type="entry name" value="dCMP_cyt_deam_1"/>
    <property type="match status" value="1"/>
</dbReference>
<dbReference type="RefSeq" id="WP_168510135.1">
    <property type="nucleotide sequence ID" value="NZ_JAAXLS010000001.1"/>
</dbReference>
<keyword evidence="5" id="KW-1185">Reference proteome</keyword>
<feature type="domain" description="CMP/dCMP-type deaminase" evidence="3">
    <location>
        <begin position="9"/>
        <end position="128"/>
    </location>
</feature>
<dbReference type="SUPFAM" id="SSF53927">
    <property type="entry name" value="Cytidine deaminase-like"/>
    <property type="match status" value="1"/>
</dbReference>
<evidence type="ECO:0000256" key="1">
    <source>
        <dbReference type="ARBA" id="ARBA00022723"/>
    </source>
</evidence>
<dbReference type="Proteomes" id="UP000715441">
    <property type="component" value="Unassembled WGS sequence"/>
</dbReference>
<gene>
    <name evidence="4" type="ORF">HFP15_00330</name>
</gene>
<keyword evidence="1" id="KW-0479">Metal-binding</keyword>
<comment type="caution">
    <text evidence="4">The sequence shown here is derived from an EMBL/GenBank/DDBJ whole genome shotgun (WGS) entry which is preliminary data.</text>
</comment>
<dbReference type="EMBL" id="JAAXLS010000001">
    <property type="protein sequence ID" value="NKQ51326.1"/>
    <property type="molecule type" value="Genomic_DNA"/>
</dbReference>
<keyword evidence="2" id="KW-0862">Zinc</keyword>
<dbReference type="InterPro" id="IPR016192">
    <property type="entry name" value="APOBEC/CMP_deaminase_Zn-bd"/>
</dbReference>
<dbReference type="PROSITE" id="PS51747">
    <property type="entry name" value="CYT_DCMP_DEAMINASES_2"/>
    <property type="match status" value="1"/>
</dbReference>
<dbReference type="PROSITE" id="PS00903">
    <property type="entry name" value="CYT_DCMP_DEAMINASES_1"/>
    <property type="match status" value="1"/>
</dbReference>
<accession>A0ABX1IVV0</accession>
<proteinExistence type="predicted"/>
<dbReference type="CDD" id="cd01283">
    <property type="entry name" value="cytidine_deaminase"/>
    <property type="match status" value="1"/>
</dbReference>
<evidence type="ECO:0000256" key="2">
    <source>
        <dbReference type="ARBA" id="ARBA00022833"/>
    </source>
</evidence>
<evidence type="ECO:0000259" key="3">
    <source>
        <dbReference type="PROSITE" id="PS51747"/>
    </source>
</evidence>
<evidence type="ECO:0000313" key="4">
    <source>
        <dbReference type="EMBL" id="NKQ51326.1"/>
    </source>
</evidence>
<reference evidence="4 5" key="1">
    <citation type="submission" date="2020-04" db="EMBL/GenBank/DDBJ databases">
        <title>Novel species.</title>
        <authorList>
            <person name="Teo W.F.A."/>
            <person name="Lipun K."/>
            <person name="Srisuk N."/>
            <person name="Duangmal K."/>
        </authorList>
    </citation>
    <scope>NUCLEOTIDE SEQUENCE [LARGE SCALE GENOMIC DNA]</scope>
    <source>
        <strain evidence="4 5">K13G38</strain>
    </source>
</reference>
<dbReference type="InterPro" id="IPR002125">
    <property type="entry name" value="CMP_dCMP_dom"/>
</dbReference>
<dbReference type="InterPro" id="IPR016193">
    <property type="entry name" value="Cytidine_deaminase-like"/>
</dbReference>
<sequence length="160" mass="16764">MESYPGIAEADAVLWQEAVALLGRTYRHERHEVAAAMRTRGGDIHTGLHVAGSAGRSSICAEGIALGAALTAGKGDIEAVVAVLYRPAGTVRVIAPCGVCRELLYDYCPDASIYVHEGTPAPSSGRDPGEVGFTGARPAAGEARRVTVRALMPGKNLRPW</sequence>
<evidence type="ECO:0000313" key="5">
    <source>
        <dbReference type="Proteomes" id="UP000715441"/>
    </source>
</evidence>
<name>A0ABX1IVV0_9PSEU</name>
<dbReference type="Gene3D" id="3.40.140.10">
    <property type="entry name" value="Cytidine Deaminase, domain 2"/>
    <property type="match status" value="1"/>
</dbReference>
<organism evidence="4 5">
    <name type="scientific">Amycolatopsis acididurans</name>
    <dbReference type="NCBI Taxonomy" id="2724524"/>
    <lineage>
        <taxon>Bacteria</taxon>
        <taxon>Bacillati</taxon>
        <taxon>Actinomycetota</taxon>
        <taxon>Actinomycetes</taxon>
        <taxon>Pseudonocardiales</taxon>
        <taxon>Pseudonocardiaceae</taxon>
        <taxon>Amycolatopsis</taxon>
    </lineage>
</organism>